<evidence type="ECO:0000313" key="18">
    <source>
        <dbReference type="EMBL" id="TVY83538.1"/>
    </source>
</evidence>
<keyword evidence="6 15" id="KW-0349">Heme</keyword>
<dbReference type="EMBL" id="QGMK01000181">
    <property type="protein sequence ID" value="TVY83538.1"/>
    <property type="molecule type" value="Genomic_DNA"/>
</dbReference>
<comment type="caution">
    <text evidence="15">Lacks conserved residue(s) required for the propagation of feature annotation.</text>
</comment>
<evidence type="ECO:0000256" key="4">
    <source>
        <dbReference type="ARBA" id="ARBA00022475"/>
    </source>
</evidence>
<feature type="disulfide bond" evidence="15">
    <location>
        <begin position="206"/>
        <end position="213"/>
    </location>
</feature>
<keyword evidence="7" id="KW-0336">GPI-anchor</keyword>
<evidence type="ECO:0000256" key="1">
    <source>
        <dbReference type="ARBA" id="ARBA00004609"/>
    </source>
</evidence>
<keyword evidence="5" id="KW-0964">Secreted</keyword>
<reference evidence="18 19" key="1">
    <citation type="submission" date="2018-05" db="EMBL/GenBank/DDBJ databases">
        <title>Genome sequencing and assembly of the regulated plant pathogen Lachnellula willkommii and related sister species for the development of diagnostic species identification markers.</title>
        <authorList>
            <person name="Giroux E."/>
            <person name="Bilodeau G."/>
        </authorList>
    </citation>
    <scope>NUCLEOTIDE SEQUENCE [LARGE SCALE GENOMIC DNA]</scope>
    <source>
        <strain evidence="18 19">CBS 268.59</strain>
    </source>
</reference>
<keyword evidence="11" id="KW-0472">Membrane</keyword>
<evidence type="ECO:0000256" key="11">
    <source>
        <dbReference type="ARBA" id="ARBA00023136"/>
    </source>
</evidence>
<feature type="chain" id="PRO_5035731691" evidence="16">
    <location>
        <begin position="19"/>
        <end position="354"/>
    </location>
</feature>
<evidence type="ECO:0000256" key="10">
    <source>
        <dbReference type="ARBA" id="ARBA00023004"/>
    </source>
</evidence>
<evidence type="ECO:0000256" key="7">
    <source>
        <dbReference type="ARBA" id="ARBA00022622"/>
    </source>
</evidence>
<dbReference type="InterPro" id="IPR008427">
    <property type="entry name" value="Extracellular_membr_CFEM_dom"/>
</dbReference>
<feature type="domain" description="CFEM" evidence="17">
    <location>
        <begin position="1"/>
        <end position="118"/>
    </location>
</feature>
<dbReference type="GO" id="GO:0005886">
    <property type="term" value="C:plasma membrane"/>
    <property type="evidence" value="ECO:0007669"/>
    <property type="project" value="UniProtKB-SubCell"/>
</dbReference>
<accession>A0A8T9CD73</accession>
<evidence type="ECO:0000256" key="12">
    <source>
        <dbReference type="ARBA" id="ARBA00023157"/>
    </source>
</evidence>
<evidence type="ECO:0000256" key="14">
    <source>
        <dbReference type="ARBA" id="ARBA00023288"/>
    </source>
</evidence>
<dbReference type="Pfam" id="PF05730">
    <property type="entry name" value="CFEM"/>
    <property type="match status" value="2"/>
</dbReference>
<evidence type="ECO:0000259" key="17">
    <source>
        <dbReference type="PROSITE" id="PS52012"/>
    </source>
</evidence>
<gene>
    <name evidence="18" type="ORF">LSUE1_G002196</name>
</gene>
<dbReference type="PROSITE" id="PS52012">
    <property type="entry name" value="CFEM"/>
    <property type="match status" value="2"/>
</dbReference>
<comment type="caution">
    <text evidence="18">The sequence shown here is derived from an EMBL/GenBank/DDBJ whole genome shotgun (WGS) entry which is preliminary data.</text>
</comment>
<name>A0A8T9CD73_9HELO</name>
<feature type="domain" description="CFEM" evidence="17">
    <location>
        <begin position="164"/>
        <end position="286"/>
    </location>
</feature>
<dbReference type="PROSITE" id="PS51257">
    <property type="entry name" value="PROKAR_LIPOPROTEIN"/>
    <property type="match status" value="1"/>
</dbReference>
<evidence type="ECO:0000256" key="6">
    <source>
        <dbReference type="ARBA" id="ARBA00022617"/>
    </source>
</evidence>
<keyword evidence="19" id="KW-1185">Reference proteome</keyword>
<sequence>MKLITIWTGIAFAGYATAQSCDAFVSAVPSCAATCINSAASAVGCTAGDLGCQCSSSQSSAINSLAINCVVAGCGIPTALAASASANAVCKCAATAVAATTTASAAITSAASPSASTSIAPLTTTAAPLPTTTSVKSIPYPSAGSYGSYASAGSYGSYASGTVEPGATSCVEVKAATSSPDCSQQVAKIPSCALTCFSNAIAAIGCAHTDYACQCSSANMASLTSEVTPCVLSSCSSADALEVQAAAAGVCTCANDWVLKNPKATTCYAIGGASVSVSGSGSGSFAPGSSIPPSSFYATTKAASTTTTAVAQTATSSAISSATSSSLPQVTGAAGRVSIGAGMVGAAVFAAFAL</sequence>
<keyword evidence="4" id="KW-1003">Cell membrane</keyword>
<evidence type="ECO:0000313" key="19">
    <source>
        <dbReference type="Proteomes" id="UP000469558"/>
    </source>
</evidence>
<dbReference type="PANTHER" id="PTHR37928">
    <property type="entry name" value="CFEM DOMAIN PROTEIN (AFU_ORTHOLOGUE AFUA_6G14090)"/>
    <property type="match status" value="1"/>
</dbReference>
<protein>
    <submittedName>
        <fullName evidence="18">GPI-anchored CFEM domain protein</fullName>
    </submittedName>
</protein>
<feature type="disulfide bond" evidence="15">
    <location>
        <begin position="45"/>
        <end position="52"/>
    </location>
</feature>
<evidence type="ECO:0000256" key="16">
    <source>
        <dbReference type="SAM" id="SignalP"/>
    </source>
</evidence>
<evidence type="ECO:0000256" key="15">
    <source>
        <dbReference type="PROSITE-ProRule" id="PRU01356"/>
    </source>
</evidence>
<keyword evidence="8 15" id="KW-0479">Metal-binding</keyword>
<dbReference type="GO" id="GO:0046872">
    <property type="term" value="F:metal ion binding"/>
    <property type="evidence" value="ECO:0007669"/>
    <property type="project" value="UniProtKB-UniRule"/>
</dbReference>
<dbReference type="InterPro" id="IPR051735">
    <property type="entry name" value="CFEM_domain"/>
</dbReference>
<comment type="similarity">
    <text evidence="3">Belongs to the RBT5 family.</text>
</comment>
<feature type="signal peptide" evidence="16">
    <location>
        <begin position="1"/>
        <end position="18"/>
    </location>
</feature>
<evidence type="ECO:0000256" key="5">
    <source>
        <dbReference type="ARBA" id="ARBA00022525"/>
    </source>
</evidence>
<keyword evidence="12 15" id="KW-1015">Disulfide bond</keyword>
<keyword evidence="9 16" id="KW-0732">Signal</keyword>
<keyword evidence="13" id="KW-0325">Glycoprotein</keyword>
<evidence type="ECO:0000256" key="9">
    <source>
        <dbReference type="ARBA" id="ARBA00022729"/>
    </source>
</evidence>
<dbReference type="PANTHER" id="PTHR37928:SF2">
    <property type="entry name" value="GPI ANCHORED CFEM DOMAIN PROTEIN (AFU_ORTHOLOGUE AFUA_6G10580)"/>
    <property type="match status" value="1"/>
</dbReference>
<evidence type="ECO:0000256" key="13">
    <source>
        <dbReference type="ARBA" id="ARBA00023180"/>
    </source>
</evidence>
<comment type="subcellular location">
    <subcellularLocation>
        <location evidence="1">Cell membrane</location>
        <topology evidence="1">Lipid-anchor</topology>
        <topology evidence="1">GPI-anchor</topology>
    </subcellularLocation>
    <subcellularLocation>
        <location evidence="2">Secreted</location>
    </subcellularLocation>
</comment>
<dbReference type="OrthoDB" id="3767534at2759"/>
<keyword evidence="14" id="KW-0449">Lipoprotein</keyword>
<organism evidence="18 19">
    <name type="scientific">Lachnellula suecica</name>
    <dbReference type="NCBI Taxonomy" id="602035"/>
    <lineage>
        <taxon>Eukaryota</taxon>
        <taxon>Fungi</taxon>
        <taxon>Dikarya</taxon>
        <taxon>Ascomycota</taxon>
        <taxon>Pezizomycotina</taxon>
        <taxon>Leotiomycetes</taxon>
        <taxon>Helotiales</taxon>
        <taxon>Lachnaceae</taxon>
        <taxon>Lachnellula</taxon>
    </lineage>
</organism>
<evidence type="ECO:0000256" key="3">
    <source>
        <dbReference type="ARBA" id="ARBA00010031"/>
    </source>
</evidence>
<dbReference type="GO" id="GO:0098552">
    <property type="term" value="C:side of membrane"/>
    <property type="evidence" value="ECO:0007669"/>
    <property type="project" value="UniProtKB-KW"/>
</dbReference>
<evidence type="ECO:0000256" key="8">
    <source>
        <dbReference type="ARBA" id="ARBA00022723"/>
    </source>
</evidence>
<feature type="binding site" description="axial binding residue" evidence="15">
    <location>
        <position position="210"/>
    </location>
    <ligand>
        <name>heme</name>
        <dbReference type="ChEBI" id="CHEBI:30413"/>
    </ligand>
    <ligandPart>
        <name>Fe</name>
        <dbReference type="ChEBI" id="CHEBI:18248"/>
    </ligandPart>
</feature>
<dbReference type="GO" id="GO:0005576">
    <property type="term" value="C:extracellular region"/>
    <property type="evidence" value="ECO:0007669"/>
    <property type="project" value="UniProtKB-SubCell"/>
</dbReference>
<keyword evidence="10 15" id="KW-0408">Iron</keyword>
<proteinExistence type="inferred from homology"/>
<dbReference type="Proteomes" id="UP000469558">
    <property type="component" value="Unassembled WGS sequence"/>
</dbReference>
<feature type="binding site" description="axial binding residue" evidence="15">
    <location>
        <position position="49"/>
    </location>
    <ligand>
        <name>heme</name>
        <dbReference type="ChEBI" id="CHEBI:30413"/>
    </ligand>
    <ligandPart>
        <name>Fe</name>
        <dbReference type="ChEBI" id="CHEBI:18248"/>
    </ligandPart>
</feature>
<evidence type="ECO:0000256" key="2">
    <source>
        <dbReference type="ARBA" id="ARBA00004613"/>
    </source>
</evidence>
<dbReference type="SMART" id="SM00747">
    <property type="entry name" value="CFEM"/>
    <property type="match status" value="2"/>
</dbReference>
<dbReference type="AlphaFoldDB" id="A0A8T9CD73"/>